<dbReference type="Proteomes" id="UP000386847">
    <property type="component" value="Chromosome"/>
</dbReference>
<keyword evidence="4" id="KW-1185">Reference proteome</keyword>
<gene>
    <name evidence="3" type="ORF">Rai3103_12340</name>
</gene>
<feature type="compositionally biased region" description="Polar residues" evidence="1">
    <location>
        <begin position="1"/>
        <end position="13"/>
    </location>
</feature>
<evidence type="ECO:0000256" key="1">
    <source>
        <dbReference type="SAM" id="MobiDB-lite"/>
    </source>
</evidence>
<keyword evidence="2" id="KW-0812">Transmembrane</keyword>
<feature type="compositionally biased region" description="Gly residues" evidence="1">
    <location>
        <begin position="308"/>
        <end position="336"/>
    </location>
</feature>
<name>A0A5Q2FC37_9ACTN</name>
<keyword evidence="2" id="KW-0472">Membrane</keyword>
<keyword evidence="2" id="KW-1133">Transmembrane helix</keyword>
<dbReference type="KEGG" id="rain:Rai3103_12340"/>
<feature type="compositionally biased region" description="Low complexity" evidence="1">
    <location>
        <begin position="63"/>
        <end position="91"/>
    </location>
</feature>
<accession>A0A5Q2FC37</accession>
<evidence type="ECO:0000256" key="2">
    <source>
        <dbReference type="SAM" id="Phobius"/>
    </source>
</evidence>
<proteinExistence type="predicted"/>
<dbReference type="AlphaFoldDB" id="A0A5Q2FC37"/>
<dbReference type="EMBL" id="CP045725">
    <property type="protein sequence ID" value="QGF24318.1"/>
    <property type="molecule type" value="Genomic_DNA"/>
</dbReference>
<dbReference type="RefSeq" id="WP_153572847.1">
    <property type="nucleotide sequence ID" value="NZ_CP045725.1"/>
</dbReference>
<evidence type="ECO:0000313" key="4">
    <source>
        <dbReference type="Proteomes" id="UP000386847"/>
    </source>
</evidence>
<organism evidence="3 4">
    <name type="scientific">Raineyella fluvialis</name>
    <dbReference type="NCBI Taxonomy" id="2662261"/>
    <lineage>
        <taxon>Bacteria</taxon>
        <taxon>Bacillati</taxon>
        <taxon>Actinomycetota</taxon>
        <taxon>Actinomycetes</taxon>
        <taxon>Propionibacteriales</taxon>
        <taxon>Propionibacteriaceae</taxon>
        <taxon>Raineyella</taxon>
    </lineage>
</organism>
<feature type="region of interest" description="Disordered" evidence="1">
    <location>
        <begin position="1"/>
        <end position="100"/>
    </location>
</feature>
<sequence>MTGRDTNTTTAPGSTGGGDQDAPRGIPEAAPFGSPSASSAIGAPAPDTRVLTRVGADRPESPTAPQAAELPPATEPLALPAGPGAAGTTTGKAKDNSGWTHPKMTSILAGAGAAATSTVVGGHLGAAGTVIGAALASIITTLALNIYENTLRNGTRRLYSAWLARRGDPKAAAAAAVAAGSAVPVATGAAEGTAKGGLPVRISRRMVVVTGLTAVLATALGLGVMVGLEHSSATPITPGTSQLAGTGHSTRTPGDTPTTTATRPSSTPTTSLGGSTTTSTKATPSTTPRPSTATSTSSATGSSSTGTTSGGGGTGSGTTGSGTTGSGSGTTSGSGTSGTTSGSGTTGTLGGTTSSTG</sequence>
<feature type="transmembrane region" description="Helical" evidence="2">
    <location>
        <begin position="124"/>
        <end position="147"/>
    </location>
</feature>
<feature type="region of interest" description="Disordered" evidence="1">
    <location>
        <begin position="233"/>
        <end position="357"/>
    </location>
</feature>
<feature type="transmembrane region" description="Helical" evidence="2">
    <location>
        <begin position="207"/>
        <end position="228"/>
    </location>
</feature>
<protein>
    <submittedName>
        <fullName evidence="3">Uncharacterized protein</fullName>
    </submittedName>
</protein>
<feature type="compositionally biased region" description="Low complexity" evidence="1">
    <location>
        <begin position="249"/>
        <end position="307"/>
    </location>
</feature>
<reference evidence="3 4" key="1">
    <citation type="submission" date="2019-10" db="EMBL/GenBank/DDBJ databases">
        <title>Genomic analysis of Raineyella sp. CBA3103.</title>
        <authorList>
            <person name="Roh S.W."/>
        </authorList>
    </citation>
    <scope>NUCLEOTIDE SEQUENCE [LARGE SCALE GENOMIC DNA]</scope>
    <source>
        <strain evidence="3 4">CBA3103</strain>
    </source>
</reference>
<evidence type="ECO:0000313" key="3">
    <source>
        <dbReference type="EMBL" id="QGF24318.1"/>
    </source>
</evidence>
<feature type="compositionally biased region" description="Low complexity" evidence="1">
    <location>
        <begin position="29"/>
        <end position="46"/>
    </location>
</feature>
<feature type="compositionally biased region" description="Polar residues" evidence="1">
    <location>
        <begin position="233"/>
        <end position="248"/>
    </location>
</feature>